<dbReference type="EMBL" id="AB812030">
    <property type="protein sequence ID" value="BAQ01201.1"/>
    <property type="molecule type" value="Genomic_DNA"/>
</dbReference>
<dbReference type="RefSeq" id="WP_023568392.1">
    <property type="nucleotide sequence ID" value="NZ_BFJJ01000081.1"/>
</dbReference>
<dbReference type="CDD" id="cd20292">
    <property type="entry name" value="cupin_QdtA-like"/>
    <property type="match status" value="1"/>
</dbReference>
<proteinExistence type="predicted"/>
<dbReference type="Pfam" id="PF05523">
    <property type="entry name" value="FdtA"/>
    <property type="match status" value="1"/>
</dbReference>
<dbReference type="InterPro" id="IPR008894">
    <property type="entry name" value="QdtA_cupin_dom"/>
</dbReference>
<dbReference type="SUPFAM" id="SSF51182">
    <property type="entry name" value="RmlC-like cupins"/>
    <property type="match status" value="1"/>
</dbReference>
<evidence type="ECO:0000313" key="4">
    <source>
        <dbReference type="EMBL" id="BAQ01201.1"/>
    </source>
</evidence>
<keyword evidence="2" id="KW-0413">Isomerase</keyword>
<gene>
    <name evidence="2" type="primary">fdtA</name>
</gene>
<dbReference type="Gene3D" id="2.60.120.10">
    <property type="entry name" value="Jelly Rolls"/>
    <property type="match status" value="1"/>
</dbReference>
<dbReference type="PATRIC" id="fig|562.7409.peg.3970"/>
<dbReference type="GO" id="GO:0016853">
    <property type="term" value="F:isomerase activity"/>
    <property type="evidence" value="ECO:0007669"/>
    <property type="project" value="UniProtKB-KW"/>
</dbReference>
<dbReference type="EMBL" id="AB812083">
    <property type="protein sequence ID" value="BAQ02083.1"/>
    <property type="molecule type" value="Genomic_DNA"/>
</dbReference>
<evidence type="ECO:0000313" key="2">
    <source>
        <dbReference type="EMBL" id="AIG56954.1"/>
    </source>
</evidence>
<reference evidence="2" key="2">
    <citation type="journal article" date="2016" name="PLoS ONE">
        <title>Comparison of O-Antigen Gene Clusters of All O-Serogroups of Escherichia coli and Proposal for Adopting a New Nomenclature for O-Typing.</title>
        <authorList>
            <person name="DebRoy C."/>
            <person name="Fratamico P.M."/>
            <person name="Yan X."/>
            <person name="Baranzoni G."/>
            <person name="Liu Y."/>
            <person name="Needleman D.S."/>
            <person name="Tebbs R."/>
            <person name="O'Connell C.D."/>
            <person name="Allred A."/>
            <person name="Swimley M."/>
            <person name="Mwangi M."/>
            <person name="Kapur V."/>
            <person name="Raygoza Garay J.A."/>
            <person name="Roberts E.L."/>
            <person name="Katani R."/>
        </authorList>
    </citation>
    <scope>NUCLEOTIDE SEQUENCE</scope>
    <source>
        <strain evidence="3">E 3a</strain>
        <strain evidence="2">SSI 81829</strain>
    </source>
</reference>
<sequence>MNVEFIPLQKHGDERGMLVALEQAKNIPFEIKRVYYMFGTQGNVRRGYHAHKKIRQVAIPLNGSCRFHLDNGREKIDVVLDDPALGLLIEPGVWHEMYDYSKNCILLVLASDIYDENDYIRNYEDFMRSVKNDS</sequence>
<evidence type="ECO:0000259" key="1">
    <source>
        <dbReference type="Pfam" id="PF05523"/>
    </source>
</evidence>
<name>A0A075TAX5_ECOLX</name>
<evidence type="ECO:0000313" key="3">
    <source>
        <dbReference type="EMBL" id="AIG62828.1"/>
    </source>
</evidence>
<dbReference type="EMBL" id="KJ739600">
    <property type="protein sequence ID" value="AIG56954.1"/>
    <property type="molecule type" value="Genomic_DNA"/>
</dbReference>
<accession>A0A075TAX5</accession>
<organism evidence="2">
    <name type="scientific">Escherichia coli</name>
    <dbReference type="NCBI Taxonomy" id="562"/>
    <lineage>
        <taxon>Bacteria</taxon>
        <taxon>Pseudomonadati</taxon>
        <taxon>Pseudomonadota</taxon>
        <taxon>Gammaproteobacteria</taxon>
        <taxon>Enterobacterales</taxon>
        <taxon>Enterobacteriaceae</taxon>
        <taxon>Escherichia</taxon>
    </lineage>
</organism>
<reference evidence="4" key="1">
    <citation type="journal article" date="2014" name="DNA Res.">
        <title>A complete view of the genetic diversity of the Escherichia coli O-antigen biosynthesis gene cluster.</title>
        <authorList>
            <person name="Iguchi A."/>
            <person name="Iyoda S."/>
            <person name="Kikuchi T."/>
            <person name="Ogura Y."/>
            <person name="Katsura K."/>
            <person name="Ohnishi M."/>
            <person name="Hayashi T."/>
            <person name="Thomson N.R."/>
        </authorList>
    </citation>
    <scope>NUCLEOTIDE SEQUENCE</scope>
    <source>
        <strain evidence="5">559-59</strain>
        <strain evidence="4">E3a</strain>
    </source>
</reference>
<dbReference type="InterPro" id="IPR014710">
    <property type="entry name" value="RmlC-like_jellyroll"/>
</dbReference>
<dbReference type="InterPro" id="IPR011051">
    <property type="entry name" value="RmlC_Cupin_sf"/>
</dbReference>
<dbReference type="EMBL" id="KJ778807">
    <property type="protein sequence ID" value="AIG62828.1"/>
    <property type="molecule type" value="Genomic_DNA"/>
</dbReference>
<dbReference type="AlphaFoldDB" id="A0A075TAX5"/>
<evidence type="ECO:0000313" key="5">
    <source>
        <dbReference type="EMBL" id="BAQ02083.1"/>
    </source>
</evidence>
<protein>
    <submittedName>
        <fullName evidence="2 4">dTDP-6-deoxy-3,4-keto-hexulose isomerase</fullName>
    </submittedName>
    <submittedName>
        <fullName evidence="3">TDP-4-oxo-6-deoxy-alpha-D-glucose-3, 4-oxoisomerase</fullName>
    </submittedName>
</protein>
<feature type="domain" description="Sugar 3,4-ketoisomerase QdtA cupin" evidence="1">
    <location>
        <begin position="1"/>
        <end position="130"/>
    </location>
</feature>